<organism evidence="2 3">
    <name type="scientific">Stephania yunnanensis</name>
    <dbReference type="NCBI Taxonomy" id="152371"/>
    <lineage>
        <taxon>Eukaryota</taxon>
        <taxon>Viridiplantae</taxon>
        <taxon>Streptophyta</taxon>
        <taxon>Embryophyta</taxon>
        <taxon>Tracheophyta</taxon>
        <taxon>Spermatophyta</taxon>
        <taxon>Magnoliopsida</taxon>
        <taxon>Ranunculales</taxon>
        <taxon>Menispermaceae</taxon>
        <taxon>Menispermoideae</taxon>
        <taxon>Cissampelideae</taxon>
        <taxon>Stephania</taxon>
    </lineage>
</organism>
<evidence type="ECO:0000313" key="2">
    <source>
        <dbReference type="EMBL" id="KAK9169455.1"/>
    </source>
</evidence>
<dbReference type="Proteomes" id="UP001420932">
    <property type="component" value="Unassembled WGS sequence"/>
</dbReference>
<dbReference type="EMBL" id="JBBNAF010000001">
    <property type="protein sequence ID" value="KAK9169455.1"/>
    <property type="molecule type" value="Genomic_DNA"/>
</dbReference>
<feature type="compositionally biased region" description="Basic and acidic residues" evidence="1">
    <location>
        <begin position="29"/>
        <end position="39"/>
    </location>
</feature>
<keyword evidence="3" id="KW-1185">Reference proteome</keyword>
<gene>
    <name evidence="2" type="ORF">Syun_001595</name>
</gene>
<comment type="caution">
    <text evidence="2">The sequence shown here is derived from an EMBL/GenBank/DDBJ whole genome shotgun (WGS) entry which is preliminary data.</text>
</comment>
<dbReference type="AlphaFoldDB" id="A0AAP0LH00"/>
<name>A0AAP0LH00_9MAGN</name>
<evidence type="ECO:0000313" key="3">
    <source>
        <dbReference type="Proteomes" id="UP001420932"/>
    </source>
</evidence>
<evidence type="ECO:0000256" key="1">
    <source>
        <dbReference type="SAM" id="MobiDB-lite"/>
    </source>
</evidence>
<feature type="region of interest" description="Disordered" evidence="1">
    <location>
        <begin position="29"/>
        <end position="51"/>
    </location>
</feature>
<sequence>MASLVALSPICIPEEEAILRDQEEREQLERNIRNRDATTTKKRRHQLSLPKPKPSLRFVHQVWVRD</sequence>
<reference evidence="2 3" key="1">
    <citation type="submission" date="2024-01" db="EMBL/GenBank/DDBJ databases">
        <title>Genome assemblies of Stephania.</title>
        <authorList>
            <person name="Yang L."/>
        </authorList>
    </citation>
    <scope>NUCLEOTIDE SEQUENCE [LARGE SCALE GENOMIC DNA]</scope>
    <source>
        <strain evidence="2">YNDBR</strain>
        <tissue evidence="2">Leaf</tissue>
    </source>
</reference>
<accession>A0AAP0LH00</accession>
<protein>
    <submittedName>
        <fullName evidence="2">Uncharacterized protein</fullName>
    </submittedName>
</protein>
<proteinExistence type="predicted"/>